<name>A0A385EAY7_9CAUD</name>
<dbReference type="EMBL" id="MH588545">
    <property type="protein sequence ID" value="AXQ68953.1"/>
    <property type="molecule type" value="Genomic_DNA"/>
</dbReference>
<evidence type="ECO:0000313" key="1">
    <source>
        <dbReference type="EMBL" id="AXQ68953.1"/>
    </source>
</evidence>
<dbReference type="Proteomes" id="UP000259026">
    <property type="component" value="Segment"/>
</dbReference>
<proteinExistence type="predicted"/>
<accession>A0A385EAY7</accession>
<evidence type="ECO:0000313" key="2">
    <source>
        <dbReference type="Proteomes" id="UP000259026"/>
    </source>
</evidence>
<protein>
    <submittedName>
        <fullName evidence="1">Uncharacterized protein</fullName>
    </submittedName>
</protein>
<gene>
    <name evidence="1" type="ORF">CcrPW_gp414c</name>
</gene>
<keyword evidence="2" id="KW-1185">Reference proteome</keyword>
<reference evidence="1 2" key="2">
    <citation type="submission" date="2018-09" db="EMBL/GenBank/DDBJ databases">
        <title>Giant CbK-like Caulobacter bacteriophages have genetically divergent genomes.</title>
        <authorList>
            <person name="Wilson K."/>
            <person name="Ely B."/>
        </authorList>
    </citation>
    <scope>NUCLEOTIDE SEQUENCE [LARGE SCALE GENOMIC DNA]</scope>
</reference>
<sequence length="42" mass="4932">MRRGLLRSAQQSEQVRGERRYFYMLYQMTPAGLEALKEAAPQ</sequence>
<reference evidence="2" key="1">
    <citation type="submission" date="2018-07" db="EMBL/GenBank/DDBJ databases">
        <title>Giant CbK-like Caulobacter bacteriophages have genetically divergent genomes.</title>
        <authorList>
            <person name="Wilson K.M."/>
            <person name="Ely B."/>
        </authorList>
    </citation>
    <scope>NUCLEOTIDE SEQUENCE [LARGE SCALE GENOMIC DNA]</scope>
</reference>
<organism evidence="1 2">
    <name type="scientific">Caulobacter phage CcrPW</name>
    <dbReference type="NCBI Taxonomy" id="2283271"/>
    <lineage>
        <taxon>Viruses</taxon>
        <taxon>Duplodnaviria</taxon>
        <taxon>Heunggongvirae</taxon>
        <taxon>Uroviricota</taxon>
        <taxon>Caudoviricetes</taxon>
        <taxon>Jeanschmidtviridae</taxon>
        <taxon>Colossusvirus</taxon>
        <taxon>Colossusvirus PW</taxon>
    </lineage>
</organism>